<dbReference type="AlphaFoldDB" id="H0F0V2"/>
<sequence>MLVPHFAGFFMTDTSRSTAFAATRSALDSDARRAQLRRMKIAALALLAAMVSGFITSHVMGGQGPWAWVRAFCEAATVGALADWFAVVALFRRPMGLPIPHTAIIPSNKDRIGDSLAVFVRDHFLDPDTLIEKLRVFDPAARLSRWLARPAQAHALSDGARRVALQTLDLLDDRAVRGVIQEFVVSNLRRWDAAGTAGEVLGLLTRDGRHQELLDAALERLGGYLAEEDVKERASTLLVKFARKEWPRIIAAVDVVKSVDGIADNLADRLARALVEELRDVLSEPGHPVRRDYEAWVMNYIERLKSDPALAEQVESLKQRAIDHPKVQEYVQGLWDDIHAALRRDLSDEHSALAAHLESALLALARKLGQDPGLRAAINNHILGAARRLTGRLRVGVTEHISRTVKNWDERHLVNELELSVGRDLQYIRFNGTLVGGLIGVLLHGVVLLVNG</sequence>
<keyword evidence="1" id="KW-0472">Membrane</keyword>
<keyword evidence="1" id="KW-1133">Transmembrane helix</keyword>
<accession>H0F0V2</accession>
<feature type="transmembrane region" description="Helical" evidence="1">
    <location>
        <begin position="41"/>
        <end position="61"/>
    </location>
</feature>
<dbReference type="STRING" id="477184.KYC_01919"/>
<evidence type="ECO:0000313" key="2">
    <source>
        <dbReference type="EMBL" id="EHK67990.1"/>
    </source>
</evidence>
<evidence type="ECO:0000313" key="3">
    <source>
        <dbReference type="Proteomes" id="UP000003113"/>
    </source>
</evidence>
<dbReference type="PANTHER" id="PTHR38442">
    <property type="entry name" value="INNER MEMBRANE PROTEIN-RELATED"/>
    <property type="match status" value="1"/>
</dbReference>
<feature type="transmembrane region" description="Helical" evidence="1">
    <location>
        <begin position="430"/>
        <end position="450"/>
    </location>
</feature>
<protein>
    <recommendedName>
        <fullName evidence="4">DUF445 domain-containing protein</fullName>
    </recommendedName>
</protein>
<name>H0F0V2_9BURK</name>
<dbReference type="PATRIC" id="fig|477184.5.peg.371"/>
<dbReference type="eggNOG" id="COG2733">
    <property type="taxonomic scope" value="Bacteria"/>
</dbReference>
<keyword evidence="3" id="KW-1185">Reference proteome</keyword>
<evidence type="ECO:0008006" key="4">
    <source>
        <dbReference type="Google" id="ProtNLM"/>
    </source>
</evidence>
<dbReference type="Pfam" id="PF04286">
    <property type="entry name" value="DUF445"/>
    <property type="match status" value="1"/>
</dbReference>
<reference evidence="2 3" key="1">
    <citation type="journal article" date="2012" name="J. Bacteriol.">
        <title>Genome sequence of the highly efficient arsenite-oxidizing bacterium Achromobacter arsenitoxydans SY8.</title>
        <authorList>
            <person name="Li X."/>
            <person name="Hu Y."/>
            <person name="Gong J."/>
            <person name="Lin Y."/>
            <person name="Johnstone L."/>
            <person name="Rensing C."/>
            <person name="Wang G."/>
        </authorList>
    </citation>
    <scope>NUCLEOTIDE SEQUENCE [LARGE SCALE GENOMIC DNA]</scope>
    <source>
        <strain evidence="2 3">SY8</strain>
    </source>
</reference>
<dbReference type="PANTHER" id="PTHR38442:SF1">
    <property type="entry name" value="INNER MEMBRANE PROTEIN"/>
    <property type="match status" value="1"/>
</dbReference>
<evidence type="ECO:0000256" key="1">
    <source>
        <dbReference type="SAM" id="Phobius"/>
    </source>
</evidence>
<gene>
    <name evidence="2" type="ORF">KYC_01919</name>
</gene>
<dbReference type="EMBL" id="AGUF01000010">
    <property type="protein sequence ID" value="EHK67990.1"/>
    <property type="molecule type" value="Genomic_DNA"/>
</dbReference>
<dbReference type="Proteomes" id="UP000003113">
    <property type="component" value="Unassembled WGS sequence"/>
</dbReference>
<dbReference type="GO" id="GO:0005886">
    <property type="term" value="C:plasma membrane"/>
    <property type="evidence" value="ECO:0007669"/>
    <property type="project" value="TreeGrafter"/>
</dbReference>
<keyword evidence="1" id="KW-0812">Transmembrane</keyword>
<feature type="transmembrane region" description="Helical" evidence="1">
    <location>
        <begin position="67"/>
        <end position="91"/>
    </location>
</feature>
<dbReference type="InterPro" id="IPR007383">
    <property type="entry name" value="DUF445"/>
</dbReference>
<comment type="caution">
    <text evidence="2">The sequence shown here is derived from an EMBL/GenBank/DDBJ whole genome shotgun (WGS) entry which is preliminary data.</text>
</comment>
<proteinExistence type="predicted"/>
<organism evidence="2 3">
    <name type="scientific">Achromobacter arsenitoxydans SY8</name>
    <dbReference type="NCBI Taxonomy" id="477184"/>
    <lineage>
        <taxon>Bacteria</taxon>
        <taxon>Pseudomonadati</taxon>
        <taxon>Pseudomonadota</taxon>
        <taxon>Betaproteobacteria</taxon>
        <taxon>Burkholderiales</taxon>
        <taxon>Alcaligenaceae</taxon>
        <taxon>Achromobacter</taxon>
    </lineage>
</organism>